<dbReference type="PANTHER" id="PTHR32182">
    <property type="entry name" value="DNA REPLICATION AND REPAIR PROTEIN RECF"/>
    <property type="match status" value="1"/>
</dbReference>
<dbReference type="SUPFAM" id="SSF52540">
    <property type="entry name" value="P-loop containing nucleoside triphosphate hydrolases"/>
    <property type="match status" value="1"/>
</dbReference>
<dbReference type="GO" id="GO:0006302">
    <property type="term" value="P:double-strand break repair"/>
    <property type="evidence" value="ECO:0007669"/>
    <property type="project" value="TreeGrafter"/>
</dbReference>
<dbReference type="GO" id="GO:0005524">
    <property type="term" value="F:ATP binding"/>
    <property type="evidence" value="ECO:0007669"/>
    <property type="project" value="InterPro"/>
</dbReference>
<feature type="coiled-coil region" evidence="2">
    <location>
        <begin position="684"/>
        <end position="733"/>
    </location>
</feature>
<dbReference type="SUPFAM" id="SSF75553">
    <property type="entry name" value="Smc hinge domain"/>
    <property type="match status" value="1"/>
</dbReference>
<feature type="compositionally biased region" description="Basic and acidic residues" evidence="3">
    <location>
        <begin position="747"/>
        <end position="759"/>
    </location>
</feature>
<sequence>MKSLTRIIFVNWYLFEADEWEIRGHTALIGANGAGKSSFLDAIQYVMLGGNRRDWKPNAKAPDKHSERDIRGYVLGLVKTEDAIGENSVYQPRDDALCRIGLVFTDDVTGEPTTVGAAISARRDDAHEEIEGFFILEGVEFTLYDFLDKTELGHLVPRPYAQLKALFKQRTSEQGCFLFGREPEKYVDQLTRSLCHPDYPPDTRKYRRAFKQSISMTSLDGSVSDFVKTSILDAEPIDIAKMRDSLESYKRKKEAVVRTKKQIEQLTQIFNIFKNAKSKATYAAAYEWCSAELEFEALDGKIEALKEEMWALYATYREETAKMHAAETQLKEVREKRDQVKALIDADENEAQRKLLIEKKNNFQRDIERIKGTLKDIRGVLALSTQVVRYKDLLHSEFVPLLDEMTRHAAAGEGQWPIDPSSTDNLIDDSRKALEKQKSALFSRLLEVGSEHQQAEQERKEKQERLENIRQGKSDLNRDTLLLIQALEERNIVATPVCELTEITEERWQPAIEAFLRNNAEALVVDPEDAEEAVSIYRGMKRQGLYNAVVVNTWKVQHWVGKDIVRQGTAADLIRGESPYAVAYLQRLLLNIDLVDETKDLVGADRALTPDGMFARQGGIQRLHLPDLPKIGKSISQRQIALLEQKINEIDRQRLTSEQSKKRHEIALGQLNDLFSDLKKVPSTKGQIKNLVEAQNQVDELETQISAIDLSHTEQLRSELTRFESQISELTRIEREHAKQKQTARTKFSERGGQRKNDERLIPHFDMARKEAAAQVDYDAAKAEEVLSVQQDKYSLNTPEDYQKVINHCRENAKKRGGESSSLMASGQQQAATYNAEYGAEGIEIGGFMENPSLDAIVKTVQVSLETLEDLGLHTREEEASNALREVERVIRQDLAIRLRNQINSMKRRIRELNDELKSRPFSSNQIYQFRFDRKPEYTDFIDFVEHVNEYDVADFGGLFDPHQGQFEVIRQMLETDDDEELKDYRSYYRYDIEIIDEEAGIKEMLSRKKGAGSGGEQRSPFYVAMGASLASAYRINREADGSLRGGLSLYLADEAFQSMDLKNTMQAANYLKSIGLQLFIAAPDESEPRMTAVVDTVLFFIRDGVKATVDVQHLKEKLRKLVTDSLIGSNKPE</sequence>
<dbReference type="Gene3D" id="3.40.50.300">
    <property type="entry name" value="P-loop containing nucleotide triphosphate hydrolases"/>
    <property type="match status" value="1"/>
</dbReference>
<evidence type="ECO:0008006" key="6">
    <source>
        <dbReference type="Google" id="ProtNLM"/>
    </source>
</evidence>
<dbReference type="Pfam" id="PF13558">
    <property type="entry name" value="SbcC_Walker_B"/>
    <property type="match status" value="1"/>
</dbReference>
<evidence type="ECO:0000256" key="2">
    <source>
        <dbReference type="SAM" id="Coils"/>
    </source>
</evidence>
<accession>A0A9E4NH29</accession>
<evidence type="ECO:0000256" key="1">
    <source>
        <dbReference type="ARBA" id="ARBA00023054"/>
    </source>
</evidence>
<dbReference type="GO" id="GO:0005694">
    <property type="term" value="C:chromosome"/>
    <property type="evidence" value="ECO:0007669"/>
    <property type="project" value="InterPro"/>
</dbReference>
<dbReference type="GO" id="GO:0000731">
    <property type="term" value="P:DNA synthesis involved in DNA repair"/>
    <property type="evidence" value="ECO:0007669"/>
    <property type="project" value="TreeGrafter"/>
</dbReference>
<proteinExistence type="predicted"/>
<gene>
    <name evidence="4" type="ORF">JAY77_03305</name>
</gene>
<dbReference type="EMBL" id="JAEPCR010000008">
    <property type="protein sequence ID" value="MCG7977163.1"/>
    <property type="molecule type" value="Genomic_DNA"/>
</dbReference>
<dbReference type="GO" id="GO:0051276">
    <property type="term" value="P:chromosome organization"/>
    <property type="evidence" value="ECO:0007669"/>
    <property type="project" value="InterPro"/>
</dbReference>
<organism evidence="4 5">
    <name type="scientific">Candidatus Thiodiazotropha taylori</name>
    <dbReference type="NCBI Taxonomy" id="2792791"/>
    <lineage>
        <taxon>Bacteria</taxon>
        <taxon>Pseudomonadati</taxon>
        <taxon>Pseudomonadota</taxon>
        <taxon>Gammaproteobacteria</taxon>
        <taxon>Chromatiales</taxon>
        <taxon>Sedimenticolaceae</taxon>
        <taxon>Candidatus Thiodiazotropha</taxon>
    </lineage>
</organism>
<feature type="region of interest" description="Disordered" evidence="3">
    <location>
        <begin position="736"/>
        <end position="759"/>
    </location>
</feature>
<keyword evidence="1 2" id="KW-0175">Coiled coil</keyword>
<dbReference type="InterPro" id="IPR036277">
    <property type="entry name" value="SMC_hinge_sf"/>
</dbReference>
<dbReference type="PANTHER" id="PTHR32182:SF0">
    <property type="entry name" value="DNA REPLICATION AND REPAIR PROTEIN RECF"/>
    <property type="match status" value="1"/>
</dbReference>
<evidence type="ECO:0000313" key="5">
    <source>
        <dbReference type="Proteomes" id="UP000886674"/>
    </source>
</evidence>
<dbReference type="Proteomes" id="UP000886674">
    <property type="component" value="Unassembled WGS sequence"/>
</dbReference>
<evidence type="ECO:0000313" key="4">
    <source>
        <dbReference type="EMBL" id="MCG7977163.1"/>
    </source>
</evidence>
<dbReference type="Pfam" id="PF13555">
    <property type="entry name" value="AAA_29"/>
    <property type="match status" value="1"/>
</dbReference>
<evidence type="ECO:0000256" key="3">
    <source>
        <dbReference type="SAM" id="MobiDB-lite"/>
    </source>
</evidence>
<reference evidence="4" key="1">
    <citation type="journal article" date="2021" name="Proc. Natl. Acad. Sci. U.S.A.">
        <title>Global biogeography of chemosynthetic symbionts reveals both localized and globally distributed symbiont groups. .</title>
        <authorList>
            <person name="Osvatic J.T."/>
            <person name="Wilkins L.G.E."/>
            <person name="Leibrecht L."/>
            <person name="Leray M."/>
            <person name="Zauner S."/>
            <person name="Polzin J."/>
            <person name="Camacho Y."/>
            <person name="Gros O."/>
            <person name="van Gils J.A."/>
            <person name="Eisen J.A."/>
            <person name="Petersen J.M."/>
            <person name="Yuen B."/>
        </authorList>
    </citation>
    <scope>NUCLEOTIDE SEQUENCE</scope>
    <source>
        <strain evidence="4">MAGclacostrist055</strain>
    </source>
</reference>
<name>A0A9E4NH29_9GAMM</name>
<feature type="coiled-coil region" evidence="2">
    <location>
        <begin position="316"/>
        <end position="366"/>
    </location>
</feature>
<feature type="coiled-coil region" evidence="2">
    <location>
        <begin position="445"/>
        <end position="479"/>
    </location>
</feature>
<dbReference type="InterPro" id="IPR027417">
    <property type="entry name" value="P-loop_NTPase"/>
</dbReference>
<comment type="caution">
    <text evidence="4">The sequence shown here is derived from an EMBL/GenBank/DDBJ whole genome shotgun (WGS) entry which is preliminary data.</text>
</comment>
<dbReference type="AlphaFoldDB" id="A0A9E4NH29"/>
<protein>
    <recommendedName>
        <fullName evidence="6">Chromosome segregation protein SMC</fullName>
    </recommendedName>
</protein>